<evidence type="ECO:0000259" key="7">
    <source>
        <dbReference type="PROSITE" id="PS51382"/>
    </source>
</evidence>
<feature type="domain" description="SPX" evidence="7">
    <location>
        <begin position="1"/>
        <end position="151"/>
    </location>
</feature>
<feature type="binding site" evidence="5">
    <location>
        <begin position="792"/>
        <end position="795"/>
    </location>
    <ligand>
        <name>GTP</name>
        <dbReference type="ChEBI" id="CHEBI:37565"/>
    </ligand>
</feature>
<dbReference type="InterPro" id="IPR023214">
    <property type="entry name" value="HAD_sf"/>
</dbReference>
<dbReference type="SMART" id="SM00275">
    <property type="entry name" value="G_alpha"/>
    <property type="match status" value="1"/>
</dbReference>
<dbReference type="Pfam" id="PF00503">
    <property type="entry name" value="G-alpha"/>
    <property type="match status" value="1"/>
</dbReference>
<feature type="binding site" evidence="5">
    <location>
        <begin position="698"/>
        <end position="704"/>
    </location>
    <ligand>
        <name>GTP</name>
        <dbReference type="ChEBI" id="CHEBI:37565"/>
    </ligand>
</feature>
<dbReference type="Pfam" id="PF03105">
    <property type="entry name" value="SPX"/>
    <property type="match status" value="1"/>
</dbReference>
<dbReference type="PROSITE" id="PS51882">
    <property type="entry name" value="G_ALPHA"/>
    <property type="match status" value="1"/>
</dbReference>
<comment type="caution">
    <text evidence="8">The sequence shown here is derived from an EMBL/GenBank/DDBJ whole genome shotgun (WGS) entry which is preliminary data.</text>
</comment>
<dbReference type="SUPFAM" id="SSF47895">
    <property type="entry name" value="Transducin (alpha subunit), insertion domain"/>
    <property type="match status" value="1"/>
</dbReference>
<keyword evidence="9" id="KW-1185">Reference proteome</keyword>
<dbReference type="GO" id="GO:0005834">
    <property type="term" value="C:heterotrimeric G-protein complex"/>
    <property type="evidence" value="ECO:0007669"/>
    <property type="project" value="TreeGrafter"/>
</dbReference>
<accession>A0AAD5U2U2</accession>
<dbReference type="GO" id="GO:0003924">
    <property type="term" value="F:GTPase activity"/>
    <property type="evidence" value="ECO:0007669"/>
    <property type="project" value="InterPro"/>
</dbReference>
<keyword evidence="2 5" id="KW-0547">Nucleotide-binding</keyword>
<dbReference type="AlphaFoldDB" id="A0AAD5U2U2"/>
<feature type="binding site" evidence="5">
    <location>
        <position position="847"/>
    </location>
    <ligand>
        <name>GTP</name>
        <dbReference type="ChEBI" id="CHEBI:37565"/>
    </ligand>
</feature>
<dbReference type="GO" id="GO:0007188">
    <property type="term" value="P:adenylate cyclase-modulating G protein-coupled receptor signaling pathway"/>
    <property type="evidence" value="ECO:0007669"/>
    <property type="project" value="TreeGrafter"/>
</dbReference>
<evidence type="ECO:0000256" key="6">
    <source>
        <dbReference type="PIRSR" id="PIRSR601019-2"/>
    </source>
</evidence>
<keyword evidence="1 6" id="KW-0479">Metal-binding</keyword>
<dbReference type="Pfam" id="PF13344">
    <property type="entry name" value="Hydrolase_6"/>
    <property type="match status" value="1"/>
</dbReference>
<dbReference type="GO" id="GO:0005525">
    <property type="term" value="F:GTP binding"/>
    <property type="evidence" value="ECO:0007669"/>
    <property type="project" value="UniProtKB-KW"/>
</dbReference>
<evidence type="ECO:0000313" key="8">
    <source>
        <dbReference type="EMBL" id="KAJ3219659.1"/>
    </source>
</evidence>
<dbReference type="Gene3D" id="1.10.400.10">
    <property type="entry name" value="GI Alpha 1, domain 2-like"/>
    <property type="match status" value="1"/>
</dbReference>
<feature type="binding site" evidence="6">
    <location>
        <position position="704"/>
    </location>
    <ligand>
        <name>Mg(2+)</name>
        <dbReference type="ChEBI" id="CHEBI:18420"/>
    </ligand>
</feature>
<dbReference type="InterPro" id="IPR011025">
    <property type="entry name" value="GproteinA_insert"/>
</dbReference>
<sequence>MKFGEQLLSSQIPEWRFNYLKYNALKTYLNDIVLEMNELNLNNTSNQISHENLKSFVKFLDLLNKNITLIYEFYSNLKSSITSEIEFFKLKEKNSFFMEKDMNSLQNFILNCFITSIKLKEFVFLNKIGVQKILKKHDKATGGNPNLSTYETNLVTNYLLELTEDDLIEIQSELKELFQKSGGFMDSLQFKTEVRKLPFNIVEKKNFIIDMDGVIYHGSHLLPGVVNFINWLKSTNKNFLFLTNSSDKTQEMLQEKLKNLGIEVSKSHFYTSALSTARFLAKQHNNEKGRCFVIGEVGLKNAISEAGFIIAEEEPVDYVVVGETSSDSTFNFTQISKAINFLNPSQTKVNGNYHDSAELQKNQILNRRSKSRPKFIATNCDVVDRALPSGWSPSCGSFAAPIEAACGLKPYYLGKPNPLMMASATELLGGKREETVIIGDRMDTDIIGGLEAGITTLLVLTGVTTLDDLDKFPYQPDYILGGIDELMQVIFANTQQLGFFSPLNSVQTTPLSVRKIAKKRSMEIDKNLELESKIIKLPSTKVLILGSSDAGKSTLIRGMRIKYVKNFTLEEKEYFKLIIHKNIIDTLKKLIKYYIKNCNLKNNGTDQKVQLQLSTNASVNMEDFYLYLNLFKSHDFKCRLSSEIKNAVQVTWNNEIIKKIFFNKTQCGINIQDTTIYYFNDLQRLLDEQFSPTELDVLYLKNATKTVTETVIHTRTMNIKLFDVGGQKRLRNSWTPFFDDVSMILFVVALSSYNQMMKEDPTVNRLNDSFTLFESLANNKLLRGCKFILLLNKIDLLAEKLKLIPLKTYFNDYEGGADTKLAKNYFRKKFLEKSKGREIKHILFITATELSAMKRITGNLVKVIGNVAMKASPVTV</sequence>
<dbReference type="GO" id="GO:0031683">
    <property type="term" value="F:G-protein beta/gamma-subunit complex binding"/>
    <property type="evidence" value="ECO:0007669"/>
    <property type="project" value="InterPro"/>
</dbReference>
<dbReference type="SUPFAM" id="SSF56784">
    <property type="entry name" value="HAD-like"/>
    <property type="match status" value="1"/>
</dbReference>
<keyword evidence="6" id="KW-0460">Magnesium</keyword>
<dbReference type="GO" id="GO:0005737">
    <property type="term" value="C:cytoplasm"/>
    <property type="evidence" value="ECO:0007669"/>
    <property type="project" value="TreeGrafter"/>
</dbReference>
<dbReference type="NCBIfam" id="TIGR01460">
    <property type="entry name" value="HAD-SF-IIA"/>
    <property type="match status" value="1"/>
</dbReference>
<feature type="binding site" evidence="5">
    <location>
        <begin position="723"/>
        <end position="727"/>
    </location>
    <ligand>
        <name>GTP</name>
        <dbReference type="ChEBI" id="CHEBI:37565"/>
    </ligand>
</feature>
<evidence type="ECO:0000313" key="9">
    <source>
        <dbReference type="Proteomes" id="UP001211065"/>
    </source>
</evidence>
<reference evidence="8" key="1">
    <citation type="submission" date="2020-05" db="EMBL/GenBank/DDBJ databases">
        <title>Phylogenomic resolution of chytrid fungi.</title>
        <authorList>
            <person name="Stajich J.E."/>
            <person name="Amses K."/>
            <person name="Simmons R."/>
            <person name="Seto K."/>
            <person name="Myers J."/>
            <person name="Bonds A."/>
            <person name="Quandt C.A."/>
            <person name="Barry K."/>
            <person name="Liu P."/>
            <person name="Grigoriev I."/>
            <person name="Longcore J.E."/>
            <person name="James T.Y."/>
        </authorList>
    </citation>
    <scope>NUCLEOTIDE SEQUENCE</scope>
    <source>
        <strain evidence="8">JEL0476</strain>
    </source>
</reference>
<feature type="binding site" evidence="6">
    <location>
        <position position="553"/>
    </location>
    <ligand>
        <name>Mg(2+)</name>
        <dbReference type="ChEBI" id="CHEBI:18420"/>
    </ligand>
</feature>
<dbReference type="CDD" id="cd14447">
    <property type="entry name" value="SPX"/>
    <property type="match status" value="1"/>
</dbReference>
<evidence type="ECO:0000256" key="4">
    <source>
        <dbReference type="ARBA" id="ARBA00023224"/>
    </source>
</evidence>
<proteinExistence type="predicted"/>
<dbReference type="Gene3D" id="3.40.50.300">
    <property type="entry name" value="P-loop containing nucleotide triphosphate hydrolases"/>
    <property type="match status" value="1"/>
</dbReference>
<dbReference type="PROSITE" id="PS51382">
    <property type="entry name" value="SPX"/>
    <property type="match status" value="1"/>
</dbReference>
<dbReference type="PANTHER" id="PTHR10218:SF302">
    <property type="entry name" value="GUANINE NUCLEOTIDE-BINDING PROTEIN ALPHA-5 SUBUNIT"/>
    <property type="match status" value="1"/>
</dbReference>
<dbReference type="GO" id="GO:0001664">
    <property type="term" value="F:G protein-coupled receptor binding"/>
    <property type="evidence" value="ECO:0007669"/>
    <property type="project" value="TreeGrafter"/>
</dbReference>
<dbReference type="InterPro" id="IPR036412">
    <property type="entry name" value="HAD-like_sf"/>
</dbReference>
<evidence type="ECO:0000256" key="3">
    <source>
        <dbReference type="ARBA" id="ARBA00023134"/>
    </source>
</evidence>
<evidence type="ECO:0000256" key="1">
    <source>
        <dbReference type="ARBA" id="ARBA00022723"/>
    </source>
</evidence>
<dbReference type="InterPro" id="IPR001019">
    <property type="entry name" value="Gprotein_alpha_su"/>
</dbReference>
<dbReference type="Gene3D" id="3.40.50.1000">
    <property type="entry name" value="HAD superfamily/HAD-like"/>
    <property type="match status" value="2"/>
</dbReference>
<evidence type="ECO:0000256" key="5">
    <source>
        <dbReference type="PIRSR" id="PIRSR601019-1"/>
    </source>
</evidence>
<gene>
    <name evidence="8" type="ORF">HK099_004624</name>
</gene>
<dbReference type="GO" id="GO:0046872">
    <property type="term" value="F:metal ion binding"/>
    <property type="evidence" value="ECO:0007669"/>
    <property type="project" value="UniProtKB-KW"/>
</dbReference>
<keyword evidence="3 5" id="KW-0342">GTP-binding</keyword>
<dbReference type="Proteomes" id="UP001211065">
    <property type="component" value="Unassembled WGS sequence"/>
</dbReference>
<dbReference type="Pfam" id="PF13242">
    <property type="entry name" value="Hydrolase_like"/>
    <property type="match status" value="1"/>
</dbReference>
<name>A0AAD5U2U2_9FUNG</name>
<evidence type="ECO:0000256" key="2">
    <source>
        <dbReference type="ARBA" id="ARBA00022741"/>
    </source>
</evidence>
<dbReference type="EMBL" id="JADGJW010000331">
    <property type="protein sequence ID" value="KAJ3219659.1"/>
    <property type="molecule type" value="Genomic_DNA"/>
</dbReference>
<dbReference type="CDD" id="cd00066">
    <property type="entry name" value="G-alpha"/>
    <property type="match status" value="1"/>
</dbReference>
<dbReference type="InterPro" id="IPR004331">
    <property type="entry name" value="SPX_dom"/>
</dbReference>
<protein>
    <recommendedName>
        <fullName evidence="7">SPX domain-containing protein</fullName>
    </recommendedName>
</protein>
<dbReference type="InterPro" id="IPR006357">
    <property type="entry name" value="HAD-SF_hydro_IIA"/>
</dbReference>
<keyword evidence="4" id="KW-0807">Transducer</keyword>
<dbReference type="FunFam" id="3.40.50.300:FF:000720">
    <property type="entry name" value="Guanine nucleotide-binding protein G(k) subunit alpha"/>
    <property type="match status" value="1"/>
</dbReference>
<organism evidence="8 9">
    <name type="scientific">Clydaea vesicula</name>
    <dbReference type="NCBI Taxonomy" id="447962"/>
    <lineage>
        <taxon>Eukaryota</taxon>
        <taxon>Fungi</taxon>
        <taxon>Fungi incertae sedis</taxon>
        <taxon>Chytridiomycota</taxon>
        <taxon>Chytridiomycota incertae sedis</taxon>
        <taxon>Chytridiomycetes</taxon>
        <taxon>Lobulomycetales</taxon>
        <taxon>Lobulomycetaceae</taxon>
        <taxon>Clydaea</taxon>
    </lineage>
</organism>
<dbReference type="InterPro" id="IPR027417">
    <property type="entry name" value="P-loop_NTPase"/>
</dbReference>
<dbReference type="PRINTS" id="PR00318">
    <property type="entry name" value="GPROTEINA"/>
</dbReference>
<dbReference type="PANTHER" id="PTHR10218">
    <property type="entry name" value="GTP-BINDING PROTEIN ALPHA SUBUNIT"/>
    <property type="match status" value="1"/>
</dbReference>
<dbReference type="SUPFAM" id="SSF52540">
    <property type="entry name" value="P-loop containing nucleoside triphosphate hydrolases"/>
    <property type="match status" value="1"/>
</dbReference>